<keyword evidence="2" id="KW-1185">Reference proteome</keyword>
<evidence type="ECO:0000313" key="2">
    <source>
        <dbReference type="Proteomes" id="UP001458946"/>
    </source>
</evidence>
<reference evidence="1 2" key="1">
    <citation type="submission" date="2024-02" db="EMBL/GenBank/DDBJ databases">
        <title>Deinococcus xinjiangensis NBRC 107630.</title>
        <authorList>
            <person name="Ichikawa N."/>
            <person name="Katano-Makiyama Y."/>
            <person name="Hidaka K."/>
        </authorList>
    </citation>
    <scope>NUCLEOTIDE SEQUENCE [LARGE SCALE GENOMIC DNA]</scope>
    <source>
        <strain evidence="1 2">NBRC 107630</strain>
    </source>
</reference>
<evidence type="ECO:0000313" key="1">
    <source>
        <dbReference type="EMBL" id="GAA5501083.1"/>
    </source>
</evidence>
<proteinExistence type="predicted"/>
<accession>A0ABP9VCQ0</accession>
<name>A0ABP9VCQ0_9DEIO</name>
<dbReference type="EMBL" id="BAABRN010000006">
    <property type="protein sequence ID" value="GAA5501083.1"/>
    <property type="molecule type" value="Genomic_DNA"/>
</dbReference>
<sequence length="165" mass="18676">MSTTPKPSLLDRATATFQATQLEEQWRKDDAQERMDQANYELGLAHLSRLIPQILEVDFAANAAERSPVFIDRIKPSHFTACVTIEGYCFRPLTLIPGTKSQQVQPHEIDGLEVLVRCTWKAQGGYEWLPVYTLNDLGAALHAEKTGSLEAFPWTRRQYSDGYYG</sequence>
<dbReference type="Proteomes" id="UP001458946">
    <property type="component" value="Unassembled WGS sequence"/>
</dbReference>
<organism evidence="1 2">
    <name type="scientific">Deinococcus xinjiangensis</name>
    <dbReference type="NCBI Taxonomy" id="457454"/>
    <lineage>
        <taxon>Bacteria</taxon>
        <taxon>Thermotogati</taxon>
        <taxon>Deinococcota</taxon>
        <taxon>Deinococci</taxon>
        <taxon>Deinococcales</taxon>
        <taxon>Deinococcaceae</taxon>
        <taxon>Deinococcus</taxon>
    </lineage>
</organism>
<dbReference type="RefSeq" id="WP_353541057.1">
    <property type="nucleotide sequence ID" value="NZ_BAABRN010000006.1"/>
</dbReference>
<protein>
    <submittedName>
        <fullName evidence="1">Uncharacterized protein</fullName>
    </submittedName>
</protein>
<comment type="caution">
    <text evidence="1">The sequence shown here is derived from an EMBL/GenBank/DDBJ whole genome shotgun (WGS) entry which is preliminary data.</text>
</comment>
<gene>
    <name evidence="1" type="ORF">Dxin01_00814</name>
</gene>